<protein>
    <submittedName>
        <fullName evidence="2">Uncharacterized protein</fullName>
    </submittedName>
</protein>
<proteinExistence type="predicted"/>
<evidence type="ECO:0000256" key="1">
    <source>
        <dbReference type="SAM" id="Phobius"/>
    </source>
</evidence>
<dbReference type="PANTHER" id="PTHR33133:SF7">
    <property type="entry name" value="F26K24.10 PROTEIN-RELATED"/>
    <property type="match status" value="1"/>
</dbReference>
<dbReference type="Proteomes" id="UP001372338">
    <property type="component" value="Unassembled WGS sequence"/>
</dbReference>
<name>A0AAN9EA11_CROPI</name>
<feature type="transmembrane region" description="Helical" evidence="1">
    <location>
        <begin position="67"/>
        <end position="89"/>
    </location>
</feature>
<dbReference type="EMBL" id="JAYWIO010000007">
    <property type="protein sequence ID" value="KAK7251914.1"/>
    <property type="molecule type" value="Genomic_DNA"/>
</dbReference>
<keyword evidence="1" id="KW-0812">Transmembrane</keyword>
<feature type="transmembrane region" description="Helical" evidence="1">
    <location>
        <begin position="120"/>
        <end position="140"/>
    </location>
</feature>
<feature type="transmembrane region" description="Helical" evidence="1">
    <location>
        <begin position="26"/>
        <end position="47"/>
    </location>
</feature>
<organism evidence="2 3">
    <name type="scientific">Crotalaria pallida</name>
    <name type="common">Smooth rattlebox</name>
    <name type="synonym">Crotalaria striata</name>
    <dbReference type="NCBI Taxonomy" id="3830"/>
    <lineage>
        <taxon>Eukaryota</taxon>
        <taxon>Viridiplantae</taxon>
        <taxon>Streptophyta</taxon>
        <taxon>Embryophyta</taxon>
        <taxon>Tracheophyta</taxon>
        <taxon>Spermatophyta</taxon>
        <taxon>Magnoliopsida</taxon>
        <taxon>eudicotyledons</taxon>
        <taxon>Gunneridae</taxon>
        <taxon>Pentapetalae</taxon>
        <taxon>rosids</taxon>
        <taxon>fabids</taxon>
        <taxon>Fabales</taxon>
        <taxon>Fabaceae</taxon>
        <taxon>Papilionoideae</taxon>
        <taxon>50 kb inversion clade</taxon>
        <taxon>genistoids sensu lato</taxon>
        <taxon>core genistoids</taxon>
        <taxon>Crotalarieae</taxon>
        <taxon>Crotalaria</taxon>
    </lineage>
</organism>
<keyword evidence="3" id="KW-1185">Reference proteome</keyword>
<reference evidence="2 3" key="1">
    <citation type="submission" date="2024-01" db="EMBL/GenBank/DDBJ databases">
        <title>The genomes of 5 underutilized Papilionoideae crops provide insights into root nodulation and disease resistanc.</title>
        <authorList>
            <person name="Yuan L."/>
        </authorList>
    </citation>
    <scope>NUCLEOTIDE SEQUENCE [LARGE SCALE GENOMIC DNA]</scope>
    <source>
        <strain evidence="2">ZHUSHIDOU_FW_LH</strain>
        <tissue evidence="2">Leaf</tissue>
    </source>
</reference>
<evidence type="ECO:0000313" key="3">
    <source>
        <dbReference type="Proteomes" id="UP001372338"/>
    </source>
</evidence>
<feature type="transmembrane region" description="Helical" evidence="1">
    <location>
        <begin position="207"/>
        <end position="228"/>
    </location>
</feature>
<feature type="transmembrane region" description="Helical" evidence="1">
    <location>
        <begin position="177"/>
        <end position="195"/>
    </location>
</feature>
<dbReference type="PANTHER" id="PTHR33133">
    <property type="entry name" value="OS08G0107100 PROTEIN-RELATED"/>
    <property type="match status" value="1"/>
</dbReference>
<evidence type="ECO:0000313" key="2">
    <source>
        <dbReference type="EMBL" id="KAK7251914.1"/>
    </source>
</evidence>
<gene>
    <name evidence="2" type="ORF">RIF29_35524</name>
</gene>
<keyword evidence="1" id="KW-0472">Membrane</keyword>
<comment type="caution">
    <text evidence="2">The sequence shown here is derived from an EMBL/GenBank/DDBJ whole genome shotgun (WGS) entry which is preliminary data.</text>
</comment>
<accession>A0AAN9EA11</accession>
<keyword evidence="1" id="KW-1133">Transmembrane helix</keyword>
<sequence>MEVPKPNIWALCYETKRIVKAHPAHFLTLSAIFLLPLSFFIFLYSKLLNYTYYTYQPSNPYTLFLPLLYSLFVMLFSFCGLSSITYSVFHGFYNEPLDLISSLKSIFTSFFPLLATTTVLQLIFFFINFFFSFLLFLLLVLGTQLLGIKISVYFVVFCAALVLLPMLFVTIHLQVKWSLVLVIVVMEKCWGLEALRRSSSLIKGMKGVALTLLLLFGFSEGVLVWFNVISSVKGSPNGVIINFDWVNILQSLFLTIFLFYNTVANTVLYIFCKANYGEHAEKGGKDYVKLPFDDNV</sequence>
<feature type="transmembrane region" description="Helical" evidence="1">
    <location>
        <begin position="248"/>
        <end position="272"/>
    </location>
</feature>
<dbReference type="AlphaFoldDB" id="A0AAN9EA11"/>
<feature type="transmembrane region" description="Helical" evidence="1">
    <location>
        <begin position="152"/>
        <end position="171"/>
    </location>
</feature>